<evidence type="ECO:0000256" key="7">
    <source>
        <dbReference type="SAM" id="Phobius"/>
    </source>
</evidence>
<comment type="caution">
    <text evidence="9">The sequence shown here is derived from an EMBL/GenBank/DDBJ whole genome shotgun (WGS) entry which is preliminary data.</text>
</comment>
<keyword evidence="10" id="KW-1185">Reference proteome</keyword>
<keyword evidence="3 7" id="KW-1133">Transmembrane helix</keyword>
<dbReference type="InterPro" id="IPR049326">
    <property type="entry name" value="Rhodopsin_dom_fungi"/>
</dbReference>
<feature type="transmembrane region" description="Helical" evidence="7">
    <location>
        <begin position="93"/>
        <end position="116"/>
    </location>
</feature>
<dbReference type="PANTHER" id="PTHR33048">
    <property type="entry name" value="PTH11-LIKE INTEGRAL MEMBRANE PROTEIN (AFU_ORTHOLOGUE AFUA_5G11245)"/>
    <property type="match status" value="1"/>
</dbReference>
<comment type="similarity">
    <text evidence="5">Belongs to the SAT4 family.</text>
</comment>
<evidence type="ECO:0000313" key="10">
    <source>
        <dbReference type="Proteomes" id="UP000664521"/>
    </source>
</evidence>
<proteinExistence type="inferred from homology"/>
<feature type="domain" description="Rhodopsin" evidence="8">
    <location>
        <begin position="27"/>
        <end position="265"/>
    </location>
</feature>
<dbReference type="GO" id="GO:0016020">
    <property type="term" value="C:membrane"/>
    <property type="evidence" value="ECO:0007669"/>
    <property type="project" value="UniProtKB-SubCell"/>
</dbReference>
<dbReference type="Pfam" id="PF20684">
    <property type="entry name" value="Fung_rhodopsin"/>
    <property type="match status" value="1"/>
</dbReference>
<protein>
    <recommendedName>
        <fullName evidence="8">Rhodopsin domain-containing protein</fullName>
    </recommendedName>
</protein>
<feature type="transmembrane region" description="Helical" evidence="7">
    <location>
        <begin position="245"/>
        <end position="264"/>
    </location>
</feature>
<dbReference type="OrthoDB" id="444631at2759"/>
<gene>
    <name evidence="9" type="ORF">HETSPECPRED_003232</name>
</gene>
<dbReference type="EMBL" id="CAJPDS010000194">
    <property type="protein sequence ID" value="CAF9941453.1"/>
    <property type="molecule type" value="Genomic_DNA"/>
</dbReference>
<dbReference type="Proteomes" id="UP000664521">
    <property type="component" value="Unassembled WGS sequence"/>
</dbReference>
<feature type="region of interest" description="Disordered" evidence="6">
    <location>
        <begin position="286"/>
        <end position="311"/>
    </location>
</feature>
<name>A0A8H3J6N6_9LECA</name>
<evidence type="ECO:0000256" key="3">
    <source>
        <dbReference type="ARBA" id="ARBA00022989"/>
    </source>
</evidence>
<feature type="transmembrane region" description="Helical" evidence="7">
    <location>
        <begin position="208"/>
        <end position="225"/>
    </location>
</feature>
<dbReference type="AlphaFoldDB" id="A0A8H3J6N6"/>
<dbReference type="PANTHER" id="PTHR33048:SF18">
    <property type="entry name" value="INTEGRAL MEMBRANE PROTEIN"/>
    <property type="match status" value="1"/>
</dbReference>
<feature type="transmembrane region" description="Helical" evidence="7">
    <location>
        <begin position="42"/>
        <end position="62"/>
    </location>
</feature>
<feature type="transmembrane region" description="Helical" evidence="7">
    <location>
        <begin position="12"/>
        <end position="30"/>
    </location>
</feature>
<keyword evidence="2 7" id="KW-0812">Transmembrane</keyword>
<feature type="compositionally biased region" description="Polar residues" evidence="6">
    <location>
        <begin position="300"/>
        <end position="311"/>
    </location>
</feature>
<feature type="transmembrane region" description="Helical" evidence="7">
    <location>
        <begin position="173"/>
        <end position="196"/>
    </location>
</feature>
<comment type="subcellular location">
    <subcellularLocation>
        <location evidence="1">Membrane</location>
        <topology evidence="1">Multi-pass membrane protein</topology>
    </subcellularLocation>
</comment>
<sequence length="311" mass="34912">MSDISREGLTALTWVFTGAGIVLTAGRYAIRLRTVKKLQADDYVHGVALLVLIGYVSTYTVMFPLNYSIEFWVAGRGEEPSARDVKRYFRLEIAVSLLFWIVITLVKFAFLLFYRLIFGVSRPFMRAWWAVTVFTMITFLICFLSVLWACESPQHLLVTERCLSDRALNRTTVITSMWCGFNVASDLTIIALPLWMLRGLQMPTSRKLGLAALFLVAITDVIFDITRTVYTVHGGAVALDTIWDILEPTIALIISSLPTYKALLSSSTKRKTTSYQNLASGVANKLSTTHRSEADESQDIELNSSPIQAER</sequence>
<evidence type="ECO:0000256" key="6">
    <source>
        <dbReference type="SAM" id="MobiDB-lite"/>
    </source>
</evidence>
<evidence type="ECO:0000256" key="5">
    <source>
        <dbReference type="ARBA" id="ARBA00038359"/>
    </source>
</evidence>
<accession>A0A8H3J6N6</accession>
<evidence type="ECO:0000256" key="1">
    <source>
        <dbReference type="ARBA" id="ARBA00004141"/>
    </source>
</evidence>
<evidence type="ECO:0000259" key="8">
    <source>
        <dbReference type="Pfam" id="PF20684"/>
    </source>
</evidence>
<dbReference type="InterPro" id="IPR052337">
    <property type="entry name" value="SAT4-like"/>
</dbReference>
<evidence type="ECO:0000256" key="4">
    <source>
        <dbReference type="ARBA" id="ARBA00023136"/>
    </source>
</evidence>
<organism evidence="9 10">
    <name type="scientific">Heterodermia speciosa</name>
    <dbReference type="NCBI Taxonomy" id="116794"/>
    <lineage>
        <taxon>Eukaryota</taxon>
        <taxon>Fungi</taxon>
        <taxon>Dikarya</taxon>
        <taxon>Ascomycota</taxon>
        <taxon>Pezizomycotina</taxon>
        <taxon>Lecanoromycetes</taxon>
        <taxon>OSLEUM clade</taxon>
        <taxon>Lecanoromycetidae</taxon>
        <taxon>Caliciales</taxon>
        <taxon>Physciaceae</taxon>
        <taxon>Heterodermia</taxon>
    </lineage>
</organism>
<keyword evidence="4 7" id="KW-0472">Membrane</keyword>
<evidence type="ECO:0000313" key="9">
    <source>
        <dbReference type="EMBL" id="CAF9941453.1"/>
    </source>
</evidence>
<evidence type="ECO:0000256" key="2">
    <source>
        <dbReference type="ARBA" id="ARBA00022692"/>
    </source>
</evidence>
<feature type="transmembrane region" description="Helical" evidence="7">
    <location>
        <begin position="128"/>
        <end position="149"/>
    </location>
</feature>
<reference evidence="9" key="1">
    <citation type="submission" date="2021-03" db="EMBL/GenBank/DDBJ databases">
        <authorList>
            <person name="Tagirdzhanova G."/>
        </authorList>
    </citation>
    <scope>NUCLEOTIDE SEQUENCE</scope>
</reference>